<comment type="caution">
    <text evidence="2">The sequence shown here is derived from an EMBL/GenBank/DDBJ whole genome shotgun (WGS) entry which is preliminary data.</text>
</comment>
<protein>
    <submittedName>
        <fullName evidence="2">Uncharacterized protein</fullName>
    </submittedName>
</protein>
<evidence type="ECO:0000313" key="3">
    <source>
        <dbReference type="Proteomes" id="UP000078113"/>
    </source>
</evidence>
<evidence type="ECO:0000256" key="1">
    <source>
        <dbReference type="SAM" id="MobiDB-lite"/>
    </source>
</evidence>
<sequence length="176" mass="18424">LYESAFQVGFDDEKPGSSGAPVGFAEDVAQGFILTRSLGSGSVMSLNQSAAVPAVQYLGEIISIGGALIEVLESAIQLSPDDPSIAAPITDLAHLASAKQSSPPSPESRTSRLDSTVGAATIKTFKRDLAFVKRTHAKMLAAGEGAPSWKKMTSKMSSNSAWLASELMTMKLPPRN</sequence>
<dbReference type="Proteomes" id="UP000078113">
    <property type="component" value="Unassembled WGS sequence"/>
</dbReference>
<accession>A0A8X7N2K0</accession>
<reference evidence="2" key="2">
    <citation type="journal article" date="2019" name="IMA Fungus">
        <title>Genome sequencing and comparison of five Tilletia species to identify candidate genes for the detection of regulated species infecting wheat.</title>
        <authorList>
            <person name="Nguyen H.D.T."/>
            <person name="Sultana T."/>
            <person name="Kesanakurti P."/>
            <person name="Hambleton S."/>
        </authorList>
    </citation>
    <scope>NUCLEOTIDE SEQUENCE</scope>
    <source>
        <strain evidence="2">DAOMC 236422</strain>
    </source>
</reference>
<organism evidence="2 3">
    <name type="scientific">Tilletia walkeri</name>
    <dbReference type="NCBI Taxonomy" id="117179"/>
    <lineage>
        <taxon>Eukaryota</taxon>
        <taxon>Fungi</taxon>
        <taxon>Dikarya</taxon>
        <taxon>Basidiomycota</taxon>
        <taxon>Ustilaginomycotina</taxon>
        <taxon>Exobasidiomycetes</taxon>
        <taxon>Tilletiales</taxon>
        <taxon>Tilletiaceae</taxon>
        <taxon>Tilletia</taxon>
    </lineage>
</organism>
<reference evidence="2" key="1">
    <citation type="submission" date="2016-04" db="EMBL/GenBank/DDBJ databases">
        <authorList>
            <person name="Nguyen H.D."/>
            <person name="Samba Siva P."/>
            <person name="Cullis J."/>
            <person name="Levesque C.A."/>
            <person name="Hambleton S."/>
        </authorList>
    </citation>
    <scope>NUCLEOTIDE SEQUENCE</scope>
    <source>
        <strain evidence="2">DAOMC 236422</strain>
    </source>
</reference>
<dbReference type="EMBL" id="LWDG02000585">
    <property type="protein sequence ID" value="KAE8263990.1"/>
    <property type="molecule type" value="Genomic_DNA"/>
</dbReference>
<feature type="region of interest" description="Disordered" evidence="1">
    <location>
        <begin position="96"/>
        <end position="115"/>
    </location>
</feature>
<proteinExistence type="predicted"/>
<evidence type="ECO:0000313" key="2">
    <source>
        <dbReference type="EMBL" id="KAE8263990.1"/>
    </source>
</evidence>
<feature type="non-terminal residue" evidence="2">
    <location>
        <position position="1"/>
    </location>
</feature>
<gene>
    <name evidence="2" type="ORF">A4X09_0g7086</name>
</gene>
<dbReference type="AlphaFoldDB" id="A0A8X7N2K0"/>
<name>A0A8X7N2K0_9BASI</name>
<keyword evidence="3" id="KW-1185">Reference proteome</keyword>